<organism evidence="2 3">
    <name type="scientific">Rhodoferax saidenbachensis</name>
    <dbReference type="NCBI Taxonomy" id="1484693"/>
    <lineage>
        <taxon>Bacteria</taxon>
        <taxon>Pseudomonadati</taxon>
        <taxon>Pseudomonadota</taxon>
        <taxon>Betaproteobacteria</taxon>
        <taxon>Burkholderiales</taxon>
        <taxon>Comamonadaceae</taxon>
        <taxon>Rhodoferax</taxon>
    </lineage>
</organism>
<dbReference type="InterPro" id="IPR036291">
    <property type="entry name" value="NAD(P)-bd_dom_sf"/>
</dbReference>
<gene>
    <name evidence="2" type="ORF">RS694_13985</name>
</gene>
<dbReference type="SUPFAM" id="SSF51735">
    <property type="entry name" value="NAD(P)-binding Rossmann-fold domains"/>
    <property type="match status" value="1"/>
</dbReference>
<dbReference type="eggNOG" id="COG4091">
    <property type="taxonomic scope" value="Bacteria"/>
</dbReference>
<reference evidence="2 3" key="1">
    <citation type="submission" date="2017-01" db="EMBL/GenBank/DDBJ databases">
        <authorList>
            <person name="Mah S.A."/>
            <person name="Swanson W.J."/>
            <person name="Moy G.W."/>
            <person name="Vacquier V.D."/>
        </authorList>
    </citation>
    <scope>NUCLEOTIDE SEQUENCE [LARGE SCALE GENOMIC DNA]</scope>
    <source>
        <strain evidence="2 3">DSM 22694</strain>
    </source>
</reference>
<evidence type="ECO:0000313" key="3">
    <source>
        <dbReference type="Proteomes" id="UP000186110"/>
    </source>
</evidence>
<feature type="domain" description="Pyrroline-5-carboxylate reductase catalytic N-terminal" evidence="1">
    <location>
        <begin position="5"/>
        <end position="96"/>
    </location>
</feature>
<keyword evidence="3" id="KW-1185">Reference proteome</keyword>
<sequence>MDKQRIAIIGLGRIGSAFLRQMLAKRSHGLDLVCVAEAMDTPGRQLAQQTGIKVCTLDDVVALGDGIHVIFELTGLPEVRRELREKLVNSQNKQTVIASESIVRVIWALISDEALPVIAGRATGY</sequence>
<accession>A0A1P8KC05</accession>
<dbReference type="STRING" id="1484693.RS694_13985"/>
<evidence type="ECO:0000259" key="1">
    <source>
        <dbReference type="Pfam" id="PF03807"/>
    </source>
</evidence>
<evidence type="ECO:0000313" key="2">
    <source>
        <dbReference type="EMBL" id="APW43533.1"/>
    </source>
</evidence>
<dbReference type="RefSeq" id="WP_029708555.1">
    <property type="nucleotide sequence ID" value="NZ_CP019239.1"/>
</dbReference>
<name>A0A1P8KC05_9BURK</name>
<protein>
    <submittedName>
        <fullName evidence="2">Homoserine dehydrogenase</fullName>
    </submittedName>
</protein>
<dbReference type="Gene3D" id="3.40.50.720">
    <property type="entry name" value="NAD(P)-binding Rossmann-like Domain"/>
    <property type="match status" value="1"/>
</dbReference>
<dbReference type="InterPro" id="IPR028939">
    <property type="entry name" value="P5C_Rdtase_cat_N"/>
</dbReference>
<dbReference type="Pfam" id="PF03807">
    <property type="entry name" value="F420_oxidored"/>
    <property type="match status" value="1"/>
</dbReference>
<dbReference type="AlphaFoldDB" id="A0A1P8KC05"/>
<dbReference type="Proteomes" id="UP000186110">
    <property type="component" value="Chromosome"/>
</dbReference>
<dbReference type="KEGG" id="rsb:RS694_13985"/>
<dbReference type="EMBL" id="CP019239">
    <property type="protein sequence ID" value="APW43533.1"/>
    <property type="molecule type" value="Genomic_DNA"/>
</dbReference>
<proteinExistence type="predicted"/>